<dbReference type="Proteomes" id="UP000237381">
    <property type="component" value="Unassembled WGS sequence"/>
</dbReference>
<keyword evidence="4" id="KW-1185">Reference proteome</keyword>
<evidence type="ECO:0000313" key="4">
    <source>
        <dbReference type="Proteomes" id="UP000237381"/>
    </source>
</evidence>
<reference evidence="3 4" key="1">
    <citation type="submission" date="2018-01" db="EMBL/GenBank/DDBJ databases">
        <title>Genomic Encyclopedia of Type Strains, Phase III (KMG-III): the genomes of soil and plant-associated and newly described type strains.</title>
        <authorList>
            <person name="Whitman W."/>
        </authorList>
    </citation>
    <scope>NUCLEOTIDE SEQUENCE [LARGE SCALE GENOMIC DNA]</scope>
    <source>
        <strain evidence="3 4">JCM 18070</strain>
    </source>
</reference>
<sequence length="145" mass="15033">MRDKVPPAGCPNPSVLENVVRRSKLILGAAVAAIACASGAAQAAHVGVYIGGGVPYYYPVAPAPYYWGPPPPVIVAPPPDAPDYIEQGQPQAAAGNYQPGPADGPGASDNGDTWYYCDASKTYYPYVKQCSSGWRAVPAQPAPSN</sequence>
<comment type="caution">
    <text evidence="3">The sequence shown here is derived from an EMBL/GenBank/DDBJ whole genome shotgun (WGS) entry which is preliminary data.</text>
</comment>
<evidence type="ECO:0008006" key="5">
    <source>
        <dbReference type="Google" id="ProtNLM"/>
    </source>
</evidence>
<dbReference type="EMBL" id="PQGA01000002">
    <property type="protein sequence ID" value="POR54586.1"/>
    <property type="molecule type" value="Genomic_DNA"/>
</dbReference>
<evidence type="ECO:0000256" key="2">
    <source>
        <dbReference type="SAM" id="SignalP"/>
    </source>
</evidence>
<gene>
    <name evidence="3" type="ORF">B0G62_102194</name>
</gene>
<proteinExistence type="predicted"/>
<feature type="chain" id="PRO_5015565582" description="Lipoprotein" evidence="2">
    <location>
        <begin position="44"/>
        <end position="145"/>
    </location>
</feature>
<evidence type="ECO:0000256" key="1">
    <source>
        <dbReference type="SAM" id="MobiDB-lite"/>
    </source>
</evidence>
<accession>A0A2S4MIK1</accession>
<name>A0A2S4MIK1_9BURK</name>
<dbReference type="AlphaFoldDB" id="A0A2S4MIK1"/>
<protein>
    <recommendedName>
        <fullName evidence="5">Lipoprotein</fullName>
    </recommendedName>
</protein>
<keyword evidence="2" id="KW-0732">Signal</keyword>
<organism evidence="3 4">
    <name type="scientific">Paraburkholderia eburnea</name>
    <dbReference type="NCBI Taxonomy" id="1189126"/>
    <lineage>
        <taxon>Bacteria</taxon>
        <taxon>Pseudomonadati</taxon>
        <taxon>Pseudomonadota</taxon>
        <taxon>Betaproteobacteria</taxon>
        <taxon>Burkholderiales</taxon>
        <taxon>Burkholderiaceae</taxon>
        <taxon>Paraburkholderia</taxon>
    </lineage>
</organism>
<feature type="signal peptide" evidence="2">
    <location>
        <begin position="1"/>
        <end position="43"/>
    </location>
</feature>
<evidence type="ECO:0000313" key="3">
    <source>
        <dbReference type="EMBL" id="POR54586.1"/>
    </source>
</evidence>
<feature type="region of interest" description="Disordered" evidence="1">
    <location>
        <begin position="78"/>
        <end position="111"/>
    </location>
</feature>